<dbReference type="InterPro" id="IPR049050">
    <property type="entry name" value="nSTAND3"/>
</dbReference>
<name>A0ABS9V0Y5_9BACT</name>
<proteinExistence type="predicted"/>
<dbReference type="RefSeq" id="WP_241348364.1">
    <property type="nucleotide sequence ID" value="NZ_JAKZGP010000027.1"/>
</dbReference>
<evidence type="ECO:0000259" key="1">
    <source>
        <dbReference type="Pfam" id="PF20720"/>
    </source>
</evidence>
<gene>
    <name evidence="2" type="ORF">MM239_11360</name>
</gene>
<organism evidence="2 3">
    <name type="scientific">Belliella filtrata</name>
    <dbReference type="NCBI Taxonomy" id="2923435"/>
    <lineage>
        <taxon>Bacteria</taxon>
        <taxon>Pseudomonadati</taxon>
        <taxon>Bacteroidota</taxon>
        <taxon>Cytophagia</taxon>
        <taxon>Cytophagales</taxon>
        <taxon>Cyclobacteriaceae</taxon>
        <taxon>Belliella</taxon>
    </lineage>
</organism>
<dbReference type="SUPFAM" id="SSF52540">
    <property type="entry name" value="P-loop containing nucleoside triphosphate hydrolases"/>
    <property type="match status" value="1"/>
</dbReference>
<dbReference type="EMBL" id="JAKZGP010000027">
    <property type="protein sequence ID" value="MCH7409993.1"/>
    <property type="molecule type" value="Genomic_DNA"/>
</dbReference>
<comment type="caution">
    <text evidence="2">The sequence shown here is derived from an EMBL/GenBank/DDBJ whole genome shotgun (WGS) entry which is preliminary data.</text>
</comment>
<reference evidence="2" key="1">
    <citation type="submission" date="2022-03" db="EMBL/GenBank/DDBJ databases">
        <title>De novo assembled genomes of Belliella spp. (Cyclobacteriaceae) strains.</title>
        <authorList>
            <person name="Szabo A."/>
            <person name="Korponai K."/>
            <person name="Felfoldi T."/>
        </authorList>
    </citation>
    <scope>NUCLEOTIDE SEQUENCE</scope>
    <source>
        <strain evidence="2">DSM 111904</strain>
    </source>
</reference>
<evidence type="ECO:0000313" key="2">
    <source>
        <dbReference type="EMBL" id="MCH7409993.1"/>
    </source>
</evidence>
<sequence>MKENILQLATLRVHCNGVTGTALLFFPGQQVEYVYVFTAKHCLAGDDFKFKFSNTDIKLEKIFNSTNKKFYSYQLKETDRVIASDDTNDLAVLVLSKQKILELTGLEFSYQIIEPNEETRDFIVRGFAYMNEQNEDRFFPLFFYEQTKDNDSKVIFKSKEVLDTYYQQAGVNMKGLSGAGIFSKVFENYYLVGIVQNFEEKNLFHGKKITVLNNLLIKANLEEILISKPETSTLVFETIKHIERNEIQLKSGISETIGTLNITRNTKEIEKILLRNKTAVIFGKPGVGKSAIAKSLISTLKQNNNVTVISFSSEQIACDSLEETNSKTGFKTEFQSILRSPAISSHVVIWIESFEKVIESNRLGAFKELIKACNQYSNVHLLITIRDYSLQSFRINLRFELSSGEIFYQLKEFNDAEMELVKKEFPEIKPLLKNHKIKNILRTPYYLDKAIRVLPELLVHDQLDEIGFKKLMWLHIVEKGESKRGEIFKSICVKRARELDLFTTSNKSHKVIGNLIKDGLLQTSPEEIERYSPSHDILEDWALTRYIQQKLISSTSPIEFLKSIENNPGIIRAFRIWLEDFYKNNPKSAIKMANSILADPSNDNNKVDVILIATLRSERSHVLLETLTEKFLKNRGEFLKKIILLLETGCMIQNFNSTSLNEFLPIGSGWDFVPKFIRENLKTVLSFPGFENIYISFLKSWSKQLPEFNVSQLPQSAKEVGELIVDYIFRHQFEYNDDLFKKLNDTILMPLLSILFSLTSALPETIKGLIDAAENIDVEHSKWKAKGLLKNIRHYLIRGVLSDQICKYYPDKVIKIAIDVWSKKEKSFGLGGLLSQIQTVPDLKDFGLNSNLNYMYDSPSGFQSFFYWHFLHHPELALDFWIPFLNQAFKNNYEARLLRQSEALIVSISFSDGSTKEYYGSSDYWIMYRGTNAINHLVSSLLMALEKGGLDLADSGEDNFSTLRKILERLIKESNSVSVLAVVSSIIQAYPELLDETSVSLLGVKEFYKWDSSRYSSESFTSNYYHNNLYLREERILENKRPHRKKYFLGLVGFVADYMFYHQTYNTLLFKEVDRMWESLDEGDNLMRKFLFDMDARKYNYRSLDQQGLGNMVQISPGYDDQIQEMVTKTGDSKLFFPALDSFWAKQVFDGEKVFDNDYESWKVRYQNCAREIKGLEFLNHSSAIAAVGIRDFLAELTKKEKLWCKNEIYSFGERLLCPTDPYSIPSISSFDKPGFLGLSLIFGILEKDSELKKFKKLIFRLLISNIDEQSKIYLELGLTEYLNKTHPNFVLQCWFGLLNYIENKQKEFENAKKIDPYNIYPVKKTENKDWIDKLIKSVVEGTFQPSNCLNLHFHKSIDSFVADTIRIIPKDSKIKLHAEFIQKVLQFHLDTLSKGDEYSEFEYGKSRQAIQFFYARYVLLQPQQTARKLFIELISNTLIENNTDDKFYRSVQMTQLSKAKFVYSLVEEFILAAAQGSPASNFWNLWKSLHEWIIENKRGYLINLFFLDIDWEKSVETWGILEGKNIFYEEFILNYGHNQVNSVIKLLKGIAFRNFMPDSISWIRKVLIHNELSDSPSKEVDFKLLEEFAIKAFYNFANIIKNQRLIINNFLFILDYLVEEGSTAAYLLREELIQYKTVD</sequence>
<evidence type="ECO:0000313" key="3">
    <source>
        <dbReference type="Proteomes" id="UP001165489"/>
    </source>
</evidence>
<dbReference type="Pfam" id="PF20720">
    <property type="entry name" value="nSTAND3"/>
    <property type="match status" value="1"/>
</dbReference>
<dbReference type="Proteomes" id="UP001165489">
    <property type="component" value="Unassembled WGS sequence"/>
</dbReference>
<dbReference type="InterPro" id="IPR009003">
    <property type="entry name" value="Peptidase_S1_PA"/>
</dbReference>
<dbReference type="InterPro" id="IPR027417">
    <property type="entry name" value="P-loop_NTPase"/>
</dbReference>
<dbReference type="Gene3D" id="3.40.50.300">
    <property type="entry name" value="P-loop containing nucleotide triphosphate hydrolases"/>
    <property type="match status" value="1"/>
</dbReference>
<accession>A0ABS9V0Y5</accession>
<dbReference type="SUPFAM" id="SSF50494">
    <property type="entry name" value="Trypsin-like serine proteases"/>
    <property type="match status" value="1"/>
</dbReference>
<keyword evidence="3" id="KW-1185">Reference proteome</keyword>
<protein>
    <submittedName>
        <fullName evidence="2">AAA family ATPase</fullName>
    </submittedName>
</protein>
<feature type="domain" description="Novel STAND NTPase 3" evidence="1">
    <location>
        <begin position="263"/>
        <end position="398"/>
    </location>
</feature>